<evidence type="ECO:0000256" key="5">
    <source>
        <dbReference type="ARBA" id="ARBA00018722"/>
    </source>
</evidence>
<evidence type="ECO:0000313" key="21">
    <source>
        <dbReference type="Proteomes" id="UP000265160"/>
    </source>
</evidence>
<dbReference type="InterPro" id="IPR036116">
    <property type="entry name" value="FN3_sf"/>
</dbReference>
<dbReference type="InterPro" id="IPR001187">
    <property type="entry name" value="Tissue_factor"/>
</dbReference>
<keyword evidence="13" id="KW-1015">Disulfide bond</keyword>
<keyword evidence="14" id="KW-0325">Glycoprotein</keyword>
<dbReference type="InterPro" id="IPR050650">
    <property type="entry name" value="Type-II_Cytokine-TF_Rcpt"/>
</dbReference>
<reference evidence="20" key="2">
    <citation type="submission" date="2025-08" db="UniProtKB">
        <authorList>
            <consortium name="Ensembl"/>
        </authorList>
    </citation>
    <scope>IDENTIFICATION</scope>
</reference>
<evidence type="ECO:0000256" key="2">
    <source>
        <dbReference type="ARBA" id="ARBA00004479"/>
    </source>
</evidence>
<dbReference type="FunFam" id="2.60.40.10:FF:000899">
    <property type="entry name" value="Tissue factor"/>
    <property type="match status" value="1"/>
</dbReference>
<evidence type="ECO:0000259" key="19">
    <source>
        <dbReference type="Pfam" id="PF09294"/>
    </source>
</evidence>
<dbReference type="GO" id="GO:0004896">
    <property type="term" value="F:cytokine receptor activity"/>
    <property type="evidence" value="ECO:0007669"/>
    <property type="project" value="TreeGrafter"/>
</dbReference>
<dbReference type="PANTHER" id="PTHR20859">
    <property type="entry name" value="INTERFERON/INTERLEUKIN RECEPTOR"/>
    <property type="match status" value="1"/>
</dbReference>
<dbReference type="Ensembl" id="ENSMZET00005021089.1">
    <property type="protein sequence ID" value="ENSMZEP00005020433.1"/>
    <property type="gene ID" value="ENSMZEG00005015326.1"/>
</dbReference>
<dbReference type="InterPro" id="IPR003961">
    <property type="entry name" value="FN3_dom"/>
</dbReference>
<dbReference type="InterPro" id="IPR015373">
    <property type="entry name" value="Interferon/interleukin_rcp_dom"/>
</dbReference>
<evidence type="ECO:0000256" key="7">
    <source>
        <dbReference type="ARBA" id="ARBA00022696"/>
    </source>
</evidence>
<feature type="domain" description="Fibronectin type-III" evidence="18">
    <location>
        <begin position="58"/>
        <end position="150"/>
    </location>
</feature>
<evidence type="ECO:0000256" key="14">
    <source>
        <dbReference type="ARBA" id="ARBA00023180"/>
    </source>
</evidence>
<dbReference type="PRINTS" id="PR00346">
    <property type="entry name" value="TISSUEFACTOR"/>
</dbReference>
<dbReference type="InterPro" id="IPR013783">
    <property type="entry name" value="Ig-like_fold"/>
</dbReference>
<protein>
    <recommendedName>
        <fullName evidence="5">Tissue factor</fullName>
    </recommendedName>
    <alternativeName>
        <fullName evidence="16">Coagulation factor III</fullName>
    </alternativeName>
</protein>
<dbReference type="GeneTree" id="ENSGT00390000012668"/>
<accession>A0A3P9CDS6</accession>
<evidence type="ECO:0000256" key="15">
    <source>
        <dbReference type="ARBA" id="ARBA00023288"/>
    </source>
</evidence>
<comment type="function">
    <text evidence="1">Initiates blood coagulation by forming a complex with circulating factor VII or VIIa. The [TF:VIIa] complex activates factors IX or X by specific limited proteolysis. TF plays a role in normal hemostasis by initiating the cell-surface assembly and propagation of the coagulation protease cascade.</text>
</comment>
<keyword evidence="8" id="KW-0732">Signal</keyword>
<evidence type="ECO:0000256" key="11">
    <source>
        <dbReference type="ARBA" id="ARBA00023136"/>
    </source>
</evidence>
<dbReference type="PANTHER" id="PTHR20859:SF22">
    <property type="entry name" value="TISSUE FACTOR"/>
    <property type="match status" value="1"/>
</dbReference>
<keyword evidence="7" id="KW-0356">Hemostasis</keyword>
<dbReference type="GO" id="GO:0007596">
    <property type="term" value="P:blood coagulation"/>
    <property type="evidence" value="ECO:0007669"/>
    <property type="project" value="UniProtKB-KW"/>
</dbReference>
<evidence type="ECO:0000256" key="6">
    <source>
        <dbReference type="ARBA" id="ARBA00022692"/>
    </source>
</evidence>
<proteinExistence type="inferred from homology"/>
<evidence type="ECO:0000256" key="1">
    <source>
        <dbReference type="ARBA" id="ARBA00002201"/>
    </source>
</evidence>
<evidence type="ECO:0000256" key="4">
    <source>
        <dbReference type="ARBA" id="ARBA00011184"/>
    </source>
</evidence>
<evidence type="ECO:0000313" key="20">
    <source>
        <dbReference type="Ensembl" id="ENSMZEP00005020433.1"/>
    </source>
</evidence>
<comment type="subunit">
    <text evidence="4">Interacts with HSPE; the interaction, inhibited by heparin, promotes the generation of activated factor X and activates coagulation in the presence of activated factor VII.</text>
</comment>
<comment type="similarity">
    <text evidence="3">Belongs to the tissue factor family.</text>
</comment>
<keyword evidence="10" id="KW-0094">Blood coagulation</keyword>
<dbReference type="GO" id="GO:0005886">
    <property type="term" value="C:plasma membrane"/>
    <property type="evidence" value="ECO:0007669"/>
    <property type="project" value="TreeGrafter"/>
</dbReference>
<dbReference type="SUPFAM" id="SSF49265">
    <property type="entry name" value="Fibronectin type III"/>
    <property type="match status" value="2"/>
</dbReference>
<evidence type="ECO:0000256" key="13">
    <source>
        <dbReference type="ARBA" id="ARBA00023157"/>
    </source>
</evidence>
<evidence type="ECO:0000256" key="3">
    <source>
        <dbReference type="ARBA" id="ARBA00009197"/>
    </source>
</evidence>
<dbReference type="Proteomes" id="UP000265160">
    <property type="component" value="LG18"/>
</dbReference>
<feature type="domain" description="Interferon/interleukin receptor" evidence="19">
    <location>
        <begin position="184"/>
        <end position="278"/>
    </location>
</feature>
<keyword evidence="9 17" id="KW-1133">Transmembrane helix</keyword>
<dbReference type="Pfam" id="PF09294">
    <property type="entry name" value="Interfer-bind"/>
    <property type="match status" value="1"/>
</dbReference>
<dbReference type="Gene3D" id="2.60.40.10">
    <property type="entry name" value="Immunoglobulins"/>
    <property type="match status" value="2"/>
</dbReference>
<feature type="transmembrane region" description="Helical" evidence="17">
    <location>
        <begin position="289"/>
        <end position="314"/>
    </location>
</feature>
<dbReference type="AlphaFoldDB" id="A0A3P9CDS6"/>
<evidence type="ECO:0000256" key="16">
    <source>
        <dbReference type="ARBA" id="ARBA00031171"/>
    </source>
</evidence>
<keyword evidence="11 17" id="KW-0472">Membrane</keyword>
<keyword evidence="6 17" id="KW-0812">Transmembrane</keyword>
<evidence type="ECO:0000256" key="17">
    <source>
        <dbReference type="SAM" id="Phobius"/>
    </source>
</evidence>
<reference evidence="20" key="3">
    <citation type="submission" date="2025-09" db="UniProtKB">
        <authorList>
            <consortium name="Ensembl"/>
        </authorList>
    </citation>
    <scope>IDENTIFICATION</scope>
</reference>
<evidence type="ECO:0000256" key="12">
    <source>
        <dbReference type="ARBA" id="ARBA00023139"/>
    </source>
</evidence>
<reference evidence="20 21" key="1">
    <citation type="journal article" date="2014" name="Nature">
        <title>The genomic substrate for adaptive radiation in African cichlid fish.</title>
        <authorList>
            <person name="Brawand D."/>
            <person name="Wagner C.E."/>
            <person name="Li Y.I."/>
            <person name="Malinsky M."/>
            <person name="Keller I."/>
            <person name="Fan S."/>
            <person name="Simakov O."/>
            <person name="Ng A.Y."/>
            <person name="Lim Z.W."/>
            <person name="Bezault E."/>
            <person name="Turner-Maier J."/>
            <person name="Johnson J."/>
            <person name="Alcazar R."/>
            <person name="Noh H.J."/>
            <person name="Russell P."/>
            <person name="Aken B."/>
            <person name="Alfoldi J."/>
            <person name="Amemiya C."/>
            <person name="Azzouzi N."/>
            <person name="Baroiller J.F."/>
            <person name="Barloy-Hubler F."/>
            <person name="Berlin A."/>
            <person name="Bloomquist R."/>
            <person name="Carleton K.L."/>
            <person name="Conte M.A."/>
            <person name="D'Cotta H."/>
            <person name="Eshel O."/>
            <person name="Gaffney L."/>
            <person name="Galibert F."/>
            <person name="Gante H.F."/>
            <person name="Gnerre S."/>
            <person name="Greuter L."/>
            <person name="Guyon R."/>
            <person name="Haddad N.S."/>
            <person name="Haerty W."/>
            <person name="Harris R.M."/>
            <person name="Hofmann H.A."/>
            <person name="Hourlier T."/>
            <person name="Hulata G."/>
            <person name="Jaffe D.B."/>
            <person name="Lara M."/>
            <person name="Lee A.P."/>
            <person name="MacCallum I."/>
            <person name="Mwaiko S."/>
            <person name="Nikaido M."/>
            <person name="Nishihara H."/>
            <person name="Ozouf-Costaz C."/>
            <person name="Penman D.J."/>
            <person name="Przybylski D."/>
            <person name="Rakotomanga M."/>
            <person name="Renn S.C.P."/>
            <person name="Ribeiro F.J."/>
            <person name="Ron M."/>
            <person name="Salzburger W."/>
            <person name="Sanchez-Pulido L."/>
            <person name="Santos M.E."/>
            <person name="Searle S."/>
            <person name="Sharpe T."/>
            <person name="Swofford R."/>
            <person name="Tan F.J."/>
            <person name="Williams L."/>
            <person name="Young S."/>
            <person name="Yin S."/>
            <person name="Okada N."/>
            <person name="Kocher T.D."/>
            <person name="Miska E.A."/>
            <person name="Lander E.S."/>
            <person name="Venkatesh B."/>
            <person name="Fernald R.D."/>
            <person name="Meyer A."/>
            <person name="Ponting C.P."/>
            <person name="Streelman J.T."/>
            <person name="Lindblad-Toh K."/>
            <person name="Seehausen O."/>
            <person name="Di Palma F."/>
        </authorList>
    </citation>
    <scope>NUCLEOTIDE SEQUENCE</scope>
</reference>
<evidence type="ECO:0000256" key="8">
    <source>
        <dbReference type="ARBA" id="ARBA00022729"/>
    </source>
</evidence>
<organism evidence="20 21">
    <name type="scientific">Maylandia zebra</name>
    <name type="common">zebra mbuna</name>
    <dbReference type="NCBI Taxonomy" id="106582"/>
    <lineage>
        <taxon>Eukaryota</taxon>
        <taxon>Metazoa</taxon>
        <taxon>Chordata</taxon>
        <taxon>Craniata</taxon>
        <taxon>Vertebrata</taxon>
        <taxon>Euteleostomi</taxon>
        <taxon>Actinopterygii</taxon>
        <taxon>Neopterygii</taxon>
        <taxon>Teleostei</taxon>
        <taxon>Neoteleostei</taxon>
        <taxon>Acanthomorphata</taxon>
        <taxon>Ovalentaria</taxon>
        <taxon>Cichlomorphae</taxon>
        <taxon>Cichliformes</taxon>
        <taxon>Cichlidae</taxon>
        <taxon>African cichlids</taxon>
        <taxon>Pseudocrenilabrinae</taxon>
        <taxon>Haplochromini</taxon>
        <taxon>Maylandia</taxon>
        <taxon>Maylandia zebra complex</taxon>
    </lineage>
</organism>
<sequence>MWEGSAYPTPLPLCVQLNGSGTNPFQLLLLSSANRSGQIRTEKGHAGTNMATVKTLLWLGLSLSAFGITTADVNSVPRAQDVHWVSLDFTTHLRWSVTSSDYTYTVRFSREDADWEESPNCIQISASECDLTQSLKASDRAYFADVQTEIMDMDYELPHTQSSRFNPYRESNISAVSFTVAPLDDRRVIVNITDPLTSIYDRGKQLSIRDIFKKDLNYKIRYYKSGSTGKRDEISNSSMKVIPGLDKGESYCFMVATFIRSRPKATQQGSWSMQQCTESSQDNLQDLSVGAWVGVGFIMLTVLIVIVTVTVLCCRQRNKTLQTSQSSAPV</sequence>
<keyword evidence="21" id="KW-1185">Reference proteome</keyword>
<evidence type="ECO:0000259" key="18">
    <source>
        <dbReference type="Pfam" id="PF01108"/>
    </source>
</evidence>
<evidence type="ECO:0000256" key="10">
    <source>
        <dbReference type="ARBA" id="ARBA00023084"/>
    </source>
</evidence>
<name>A0A3P9CDS6_9CICH</name>
<comment type="subcellular location">
    <subcellularLocation>
        <location evidence="2">Membrane</location>
        <topology evidence="2">Single-pass type I membrane protein</topology>
    </subcellularLocation>
</comment>
<keyword evidence="12" id="KW-0564">Palmitate</keyword>
<dbReference type="STRING" id="106582.ENSMZEP00005020433"/>
<keyword evidence="15" id="KW-0449">Lipoprotein</keyword>
<dbReference type="Pfam" id="PF01108">
    <property type="entry name" value="Tissue_fac"/>
    <property type="match status" value="1"/>
</dbReference>
<evidence type="ECO:0000256" key="9">
    <source>
        <dbReference type="ARBA" id="ARBA00022989"/>
    </source>
</evidence>